<dbReference type="EMBL" id="BSPW01000027">
    <property type="protein sequence ID" value="GLT17809.1"/>
    <property type="molecule type" value="Genomic_DNA"/>
</dbReference>
<dbReference type="RefSeq" id="WP_284191711.1">
    <property type="nucleotide sequence ID" value="NZ_BSPW01000027.1"/>
</dbReference>
<feature type="region of interest" description="Disordered" evidence="2">
    <location>
        <begin position="2223"/>
        <end position="2289"/>
    </location>
</feature>
<evidence type="ECO:0000313" key="5">
    <source>
        <dbReference type="Proteomes" id="UP001157138"/>
    </source>
</evidence>
<feature type="domain" description="Tox-PLDMTX" evidence="3">
    <location>
        <begin position="2310"/>
        <end position="2447"/>
    </location>
</feature>
<feature type="region of interest" description="Disordered" evidence="2">
    <location>
        <begin position="2468"/>
        <end position="2527"/>
    </location>
</feature>
<keyword evidence="1" id="KW-0175">Coiled coil</keyword>
<dbReference type="InterPro" id="IPR028907">
    <property type="entry name" value="Tox-PLDMTX_dom"/>
</dbReference>
<feature type="compositionally biased region" description="Polar residues" evidence="2">
    <location>
        <begin position="9"/>
        <end position="23"/>
    </location>
</feature>
<dbReference type="Gene3D" id="3.10.670.10">
    <property type="entry name" value="Secreted effector protein ssei"/>
    <property type="match status" value="1"/>
</dbReference>
<feature type="region of interest" description="Disordered" evidence="2">
    <location>
        <begin position="966"/>
        <end position="990"/>
    </location>
</feature>
<protein>
    <recommendedName>
        <fullName evidence="3">Tox-PLDMTX domain-containing protein</fullName>
    </recommendedName>
</protein>
<dbReference type="InterPro" id="IPR028208">
    <property type="entry name" value="Effector_pro_NleD-like"/>
</dbReference>
<feature type="region of interest" description="Disordered" evidence="2">
    <location>
        <begin position="472"/>
        <end position="491"/>
    </location>
</feature>
<sequence>MSRVDKNPQFPSVTKSGGTQHAPEQTFGAGSLTRASNDRNATLKSTNAEAIATTPDGPAVGKTVAAEERAVDLPKQSLVEALKDKQQEAIEFIEKGYNELIIEIDKGLVPSLRERIAEIRSNRDSQASNLGPSEETLKGIERFLDKIKDKASVNSDDRGLAYQFARHVKTSIQAVDEALKLGQMNASIGSLSQWEVKTTDEFLHSDDFFKNHKGKFEPKLAMDKLCSSSGQKLMAQHLVKQRTEVMKTLTANNNQLCNLYVKLDRYDKDVLGTDYFSMPRDIIGDIQSLVHKSANEFRGKAGVFNKPKDAWEYKPSYVTQKPPLKETVSRFFVDSSGKTREAFKSLTGTVAEKVKGLPSSTLGVLQELPKQAELTSYTLNHWRDVGHKKARKVGFDRIRAPAGLKTEEPKVKSIVRSMYWLMQQPALRMQYDLNPLQAAATNLKKDKPLEADFAAEAMQDFAQAVIDDFSTGKASGKEQTSSDSKKDKAGQIKEFHQACDNALEISKDIEEQIANLPSALQELVSSHSDSLSEWGQATLKTELKKIIDSKFYDPVKKELEGISNKLSGKTSFTENELGDIIHQTRIASLSGQSDLDNLDLKITSLTSKRLDPFSRHAKVAKDWGMKANEMMPETDIPTAESLRQTLQAEDLLDAVKSDDDPEGILFATRMCQEWHYARKDKIILPKTPEQHLADEKSFAEFAVKWGQKQATRGVIYAVIEGGVDLAAGATVTLVKGTVKAGVKTTIASFKIPYKVHQIKTGVMPGEDYPYKVVQDVVNNRLKQLGFKAAMSFVPRPIKTVAGGALVLSAYAHNAMVDPKDKIKTDSWLKTLAVEGGITGAVMPVSIAARAVTNKVMEAKLKQDLTNKHIPEQRQKLLQAYQDYTNGIKTQFEQMKQQFRDEMKDKLPEAVISEMIEAQDLAFKTDLAELQEQCRQKLSDSFDKDMQDLKSKGLIDSWDPLFTKEEEVDLEGKTDSMESVESEAERTDVPEHVLPSSAEATQSEPFPGPVRDWQYKVSEHHTIEIKGTQEYFDHVSAVFKQLSETKEGKRLLEALQGKDFSIRFPEPESYHGMTIYPATTDLEKNVISFDPLSVSSFDSDSAATQQPLLKLAHELIHILDKDNLIKGGSRFTEEDLERLEHMAVGIPYVQDGQTHDFSKTEVKQSHLKEGAPIFTVNQLRKELGLDPRTEYSEGVGIDDGELHYQYQDNPSMETEVQFYKNFFKMSKQLTKQIEAAEREFNKAKAMPKYITKPLMQGSLIPTREVNTERLSKMNASRHKLSVANGQLSRLRTQERQFRSALPNMERLTYAKLWVAEVKAEQPGMIGRQGIIRRVSDDVLIAEQYLKQVEDDIKNGRGAQLEQTYAPENSIQNVSDFKKTMVAELQQAYASGEFVKVYALILSKLDSVNQILSSGEALSPEDRQALEEQRQLLGQAERILFNQAFSSYVPEVRDLFFDPTPEETQRLVMDISSTISNDPSFEGYRWPLLPSERIYLEKYGYGEQETLADTILQYRQGRCELHENTEQVEAQFYASRTDIVQPNGEIYTAEQQILDIKEHGGLIQYEKEVMNQNRMTYFMDRVSPDSAAQRYWKKNGVDEPRKVKFAIRHMERTPRQVTDYIREHRGTGYQGLEQLIGKSITYNSGGHQEHYTIGYRDLESALGKEHLYSVNADELETANWSSEEYAQLLRQRATEKVGAISDSNERAATESLLDRVLHPNLYIEEPINTPYIIKPFIGDYPLENMIVIVDGDHYTMISLMPDGEVHNFSSRQELNQFFGDANNREYILSHASLYNQMDGRVKRGMVTILEELSASGNNANQYILKDAFKHKMNANNLFDTLAEDAKGYSQSRLYSEVDLVTGLKNNYDKGLGDTVTVNTEPSYELPNHYQTDSFNRLYKTLNDADLQPMITDEIDDFKNNHLGVFTQYLENQYKSQIEKAESDGVLSSQEADALRNIPDNAYVPSLSNGRNHYPLEGMLLTRQGNAIILVSLQSNGGVHKFNSEKEFNLFFANPANKDYILSHMSERNKQPGLLSSETPARSLEILASWTNKYYGTDFPAREARQYEGVVVLSENKRANVSHPQNIIGQSHVKLDQTDAFETMAGRMLDRLKSDADTLITSDAEWATDKFFEISGYILGAASIALTGGAAAGIGGVYVAGAAVVVDVVSGVHGVAEGLYVITQGDTAEERNFGLLPLALAPLDMFGAAGSAVELRRLNRMDGNDFGLTGGRGAPRNAGEVSPSQRLDESDGILKRLGLGRRDPEPSKPTFEPNEALDRFRHVDTPSQQQSKIDEIKDIVSEDSEIQRYINDPTENCENAAKRIRTLLRDNPDVENIRVVNMAFWDNALGNEADVYTNHWVIFAEYKGVDVAFDPTAGQFRQRLGISGPIFDTRNNWFATYQDALSSKRNTLAKIAEVDNFASAPFLSSGQFSGFQHVEGAQVLSDAHWYTSTGFDQNLKKAEELVNKNTEQAKRAQKMKEEAWRRYQKEHKNTQKDNPQGINSRDSAFGSGHVEGSNPSGPPQDLFLNQPHDGELSSFCGYYALSHYEGRELDLDVFREKVYEQFRSIGIPDSDIPQFVKDNGTGMESIAVAEYNFIESTDPTRAIESGRFMAATNRNGGHWLTYIRDNQGNWWEYDSWTERSLVGNEQQLRSRLQADNMTSVYYKNAPNSRVAEGLDAVGTSTHRVNGQLVSSTDLQTSGGFKPYVKPSGKQYIYFPFMNDERVNKRLIPLLRDLSDKGADPYEVVFKNQEQIEEFRRILIDTYGPADASSLEPKFHYLYGLEKTDLSDLNSTDMLYVSGHGQPGEGFIYSAASDTAPKMSAGDVAHDIDGMLLPEDVPVKVAACNSGVGNPEEIRVSSSNADHGELYSEITDRRNMGDFDASLTGKLENALMDLQPERQPGLVYGFLGFITNRRIRTTMGRIENGQLKVDVSTHASAGFETPTGSLVDFRRSDMMRGRYYEPNPMLGRHGPQDLSSEIPPIDRDALKANHKKVKSKVTRENGLVLIQAQGGEPSKKLYLASGTDRNSIREAAYTVWENSAKGNGVPSTDVLLGPESSSPSISAIVRQMNGGDLSQYDEVSGYFGGSFVRIVRVASDDQAEDRYEISIEELETKVLEDDTQDTNNPESQREEPTQPPSLGSFLQGSPAPRYLSPEDKLRMLNDKFDQQMYKALSEDRFSNQNDPNHGQLRRFITNVLSRPASQFGDLNTREFLEDATDVASDSVANHILPKLQQAMEVLNSGDGNTVENVRALFA</sequence>
<feature type="region of interest" description="Disordered" evidence="2">
    <location>
        <begin position="3111"/>
        <end position="3152"/>
    </location>
</feature>
<dbReference type="Proteomes" id="UP001157138">
    <property type="component" value="Unassembled WGS sequence"/>
</dbReference>
<organism evidence="4 5">
    <name type="scientific">Vibrio zhanjiangensis</name>
    <dbReference type="NCBI Taxonomy" id="1046128"/>
    <lineage>
        <taxon>Bacteria</taxon>
        <taxon>Pseudomonadati</taxon>
        <taxon>Pseudomonadota</taxon>
        <taxon>Gammaproteobacteria</taxon>
        <taxon>Vibrionales</taxon>
        <taxon>Vibrionaceae</taxon>
        <taxon>Vibrio</taxon>
    </lineage>
</organism>
<name>A0ABQ6EYA3_9VIBR</name>
<evidence type="ECO:0000313" key="4">
    <source>
        <dbReference type="EMBL" id="GLT17809.1"/>
    </source>
</evidence>
<evidence type="ECO:0000256" key="2">
    <source>
        <dbReference type="SAM" id="MobiDB-lite"/>
    </source>
</evidence>
<comment type="caution">
    <text evidence="4">The sequence shown here is derived from an EMBL/GenBank/DDBJ whole genome shotgun (WGS) entry which is preliminary data.</text>
</comment>
<feature type="region of interest" description="Disordered" evidence="2">
    <location>
        <begin position="1"/>
        <end position="60"/>
    </location>
</feature>
<accession>A0ABQ6EYA3</accession>
<evidence type="ECO:0000256" key="1">
    <source>
        <dbReference type="SAM" id="Coils"/>
    </source>
</evidence>
<feature type="compositionally biased region" description="Basic and acidic residues" evidence="2">
    <location>
        <begin position="2468"/>
        <end position="2492"/>
    </location>
</feature>
<feature type="compositionally biased region" description="Polar residues" evidence="2">
    <location>
        <begin position="2493"/>
        <end position="2503"/>
    </location>
</feature>
<feature type="coiled-coil region" evidence="1">
    <location>
        <begin position="1218"/>
        <end position="1245"/>
    </location>
</feature>
<proteinExistence type="predicted"/>
<keyword evidence="5" id="KW-1185">Reference proteome</keyword>
<dbReference type="Pfam" id="PF15645">
    <property type="entry name" value="Tox-PLDMTX"/>
    <property type="match status" value="1"/>
</dbReference>
<evidence type="ECO:0000259" key="3">
    <source>
        <dbReference type="Pfam" id="PF15645"/>
    </source>
</evidence>
<feature type="compositionally biased region" description="Basic and acidic residues" evidence="2">
    <location>
        <begin position="2243"/>
        <end position="2263"/>
    </location>
</feature>
<reference evidence="5" key="1">
    <citation type="journal article" date="2019" name="Int. J. Syst. Evol. Microbiol.">
        <title>The Global Catalogue of Microorganisms (GCM) 10K type strain sequencing project: providing services to taxonomists for standard genome sequencing and annotation.</title>
        <authorList>
            <consortium name="The Broad Institute Genomics Platform"/>
            <consortium name="The Broad Institute Genome Sequencing Center for Infectious Disease"/>
            <person name="Wu L."/>
            <person name="Ma J."/>
        </authorList>
    </citation>
    <scope>NUCLEOTIDE SEQUENCE [LARGE SCALE GENOMIC DNA]</scope>
    <source>
        <strain evidence="5">NBRC 108723</strain>
    </source>
</reference>
<feature type="compositionally biased region" description="Polar residues" evidence="2">
    <location>
        <begin position="33"/>
        <end position="48"/>
    </location>
</feature>
<gene>
    <name evidence="4" type="ORF">GCM10007938_15870</name>
</gene>
<dbReference type="Pfam" id="PF14891">
    <property type="entry name" value="Peptidase_M91"/>
    <property type="match status" value="1"/>
</dbReference>
<feature type="compositionally biased region" description="Basic and acidic residues" evidence="2">
    <location>
        <begin position="966"/>
        <end position="975"/>
    </location>
</feature>